<evidence type="ECO:0000313" key="1">
    <source>
        <dbReference type="EMBL" id="KAI4373341.1"/>
    </source>
</evidence>
<organism evidence="1 2">
    <name type="scientific">Melastoma candidum</name>
    <dbReference type="NCBI Taxonomy" id="119954"/>
    <lineage>
        <taxon>Eukaryota</taxon>
        <taxon>Viridiplantae</taxon>
        <taxon>Streptophyta</taxon>
        <taxon>Embryophyta</taxon>
        <taxon>Tracheophyta</taxon>
        <taxon>Spermatophyta</taxon>
        <taxon>Magnoliopsida</taxon>
        <taxon>eudicotyledons</taxon>
        <taxon>Gunneridae</taxon>
        <taxon>Pentapetalae</taxon>
        <taxon>rosids</taxon>
        <taxon>malvids</taxon>
        <taxon>Myrtales</taxon>
        <taxon>Melastomataceae</taxon>
        <taxon>Melastomatoideae</taxon>
        <taxon>Melastomateae</taxon>
        <taxon>Melastoma</taxon>
    </lineage>
</organism>
<dbReference type="Proteomes" id="UP001057402">
    <property type="component" value="Chromosome 4"/>
</dbReference>
<sequence length="106" mass="12244">MDERPLLEVSAAAAASGEAEVHCTQRDVEGLRQWMLLMRREGSKHPEEELRCVFFLEFCRLQEDGSEVPEKMKTPAFSRMKFLLFYSLSRGSSNYPISPPFWKLEG</sequence>
<name>A0ACB9R667_9MYRT</name>
<gene>
    <name evidence="1" type="ORF">MLD38_011474</name>
</gene>
<dbReference type="EMBL" id="CM042883">
    <property type="protein sequence ID" value="KAI4373341.1"/>
    <property type="molecule type" value="Genomic_DNA"/>
</dbReference>
<evidence type="ECO:0000313" key="2">
    <source>
        <dbReference type="Proteomes" id="UP001057402"/>
    </source>
</evidence>
<proteinExistence type="predicted"/>
<reference evidence="2" key="1">
    <citation type="journal article" date="2023" name="Front. Plant Sci.">
        <title>Chromosomal-level genome assembly of Melastoma candidum provides insights into trichome evolution.</title>
        <authorList>
            <person name="Zhong Y."/>
            <person name="Wu W."/>
            <person name="Sun C."/>
            <person name="Zou P."/>
            <person name="Liu Y."/>
            <person name="Dai S."/>
            <person name="Zhou R."/>
        </authorList>
    </citation>
    <scope>NUCLEOTIDE SEQUENCE [LARGE SCALE GENOMIC DNA]</scope>
</reference>
<keyword evidence="2" id="KW-1185">Reference proteome</keyword>
<accession>A0ACB9R667</accession>
<comment type="caution">
    <text evidence="1">The sequence shown here is derived from an EMBL/GenBank/DDBJ whole genome shotgun (WGS) entry which is preliminary data.</text>
</comment>
<protein>
    <submittedName>
        <fullName evidence="1">Uncharacterized protein</fullName>
    </submittedName>
</protein>